<keyword evidence="3" id="KW-1003">Cell membrane</keyword>
<keyword evidence="4 7" id="KW-0812">Transmembrane</keyword>
<feature type="domain" description="CstA N-terminal" evidence="8">
    <location>
        <begin position="1"/>
        <end position="175"/>
    </location>
</feature>
<evidence type="ECO:0000256" key="5">
    <source>
        <dbReference type="ARBA" id="ARBA00022989"/>
    </source>
</evidence>
<comment type="subcellular location">
    <subcellularLocation>
        <location evidence="1">Cell membrane</location>
        <topology evidence="1">Multi-pass membrane protein</topology>
    </subcellularLocation>
</comment>
<feature type="transmembrane region" description="Helical" evidence="7">
    <location>
        <begin position="392"/>
        <end position="412"/>
    </location>
</feature>
<evidence type="ECO:0000259" key="8">
    <source>
        <dbReference type="Pfam" id="PF02554"/>
    </source>
</evidence>
<evidence type="ECO:0000256" key="6">
    <source>
        <dbReference type="ARBA" id="ARBA00023136"/>
    </source>
</evidence>
<keyword evidence="10" id="KW-1185">Reference proteome</keyword>
<feature type="transmembrane region" description="Helical" evidence="7">
    <location>
        <begin position="189"/>
        <end position="209"/>
    </location>
</feature>
<feature type="transmembrane region" description="Helical" evidence="7">
    <location>
        <begin position="459"/>
        <end position="476"/>
    </location>
</feature>
<dbReference type="OrthoDB" id="9761224at2"/>
<dbReference type="InterPro" id="IPR003706">
    <property type="entry name" value="CstA_N"/>
</dbReference>
<organism evidence="9 10">
    <name type="scientific">Anaerosphaera multitolerans</name>
    <dbReference type="NCBI Taxonomy" id="2487351"/>
    <lineage>
        <taxon>Bacteria</taxon>
        <taxon>Bacillati</taxon>
        <taxon>Bacillota</taxon>
        <taxon>Tissierellia</taxon>
        <taxon>Tissierellales</taxon>
        <taxon>Peptoniphilaceae</taxon>
        <taxon>Anaerosphaera</taxon>
    </lineage>
</organism>
<dbReference type="InterPro" id="IPR051605">
    <property type="entry name" value="CstA"/>
</dbReference>
<dbReference type="Pfam" id="PF02554">
    <property type="entry name" value="CstA"/>
    <property type="match status" value="2"/>
</dbReference>
<evidence type="ECO:0000256" key="3">
    <source>
        <dbReference type="ARBA" id="ARBA00022475"/>
    </source>
</evidence>
<evidence type="ECO:0000256" key="7">
    <source>
        <dbReference type="SAM" id="Phobius"/>
    </source>
</evidence>
<dbReference type="PANTHER" id="PTHR30252:SF4">
    <property type="entry name" value="CARBON STARVATION"/>
    <property type="match status" value="1"/>
</dbReference>
<comment type="caution">
    <text evidence="9">The sequence shown here is derived from an EMBL/GenBank/DDBJ whole genome shotgun (WGS) entry which is preliminary data.</text>
</comment>
<feature type="transmembrane region" description="Helical" evidence="7">
    <location>
        <begin position="234"/>
        <end position="251"/>
    </location>
</feature>
<comment type="similarity">
    <text evidence="2">Belongs to the peptide transporter carbon starvation (CstA) (TC 2.A.114) family.</text>
</comment>
<dbReference type="AlphaFoldDB" id="A0A437S7Q8"/>
<keyword evidence="5 7" id="KW-1133">Transmembrane helix</keyword>
<dbReference type="GO" id="GO:0009267">
    <property type="term" value="P:cellular response to starvation"/>
    <property type="evidence" value="ECO:0007669"/>
    <property type="project" value="InterPro"/>
</dbReference>
<evidence type="ECO:0000256" key="1">
    <source>
        <dbReference type="ARBA" id="ARBA00004651"/>
    </source>
</evidence>
<accession>A0A437S7Q8</accession>
<feature type="transmembrane region" description="Helical" evidence="7">
    <location>
        <begin position="419"/>
        <end position="439"/>
    </location>
</feature>
<feature type="transmembrane region" description="Helical" evidence="7">
    <location>
        <begin position="125"/>
        <end position="143"/>
    </location>
</feature>
<feature type="domain" description="CstA N-terminal" evidence="8">
    <location>
        <begin position="299"/>
        <end position="433"/>
    </location>
</feature>
<feature type="transmembrane region" description="Helical" evidence="7">
    <location>
        <begin position="316"/>
        <end position="341"/>
    </location>
</feature>
<dbReference type="EMBL" id="RLIH01000004">
    <property type="protein sequence ID" value="RVU55103.1"/>
    <property type="molecule type" value="Genomic_DNA"/>
</dbReference>
<protein>
    <submittedName>
        <fullName evidence="9">Carbon starvation protein A</fullName>
    </submittedName>
</protein>
<feature type="transmembrane region" description="Helical" evidence="7">
    <location>
        <begin position="73"/>
        <end position="94"/>
    </location>
</feature>
<evidence type="ECO:0000313" key="10">
    <source>
        <dbReference type="Proteomes" id="UP000288812"/>
    </source>
</evidence>
<keyword evidence="6 7" id="KW-0472">Membrane</keyword>
<reference evidence="9 10" key="1">
    <citation type="submission" date="2018-11" db="EMBL/GenBank/DDBJ databases">
        <title>Genome sequencing and assembly of Anaerosphaera sp. nov., GS7-6-2.</title>
        <authorList>
            <person name="Rettenmaier R."/>
            <person name="Liebl W."/>
            <person name="Zverlov V."/>
        </authorList>
    </citation>
    <scope>NUCLEOTIDE SEQUENCE [LARGE SCALE GENOMIC DNA]</scope>
    <source>
        <strain evidence="9 10">GS7-6-2</strain>
    </source>
</reference>
<dbReference type="Proteomes" id="UP000288812">
    <property type="component" value="Unassembled WGS sequence"/>
</dbReference>
<feature type="transmembrane region" description="Helical" evidence="7">
    <location>
        <begin position="272"/>
        <end position="296"/>
    </location>
</feature>
<evidence type="ECO:0000313" key="9">
    <source>
        <dbReference type="EMBL" id="RVU55103.1"/>
    </source>
</evidence>
<name>A0A437S7Q8_9FIRM</name>
<sequence>MILFIIGLFILIVGGYFYGKFCEKVFGPDDRETPAVKLHDGVDYVVMKDWKNKLIELLNIAGTGPILGPIQGILFGPIAFLTIPIGCVLAGSLHDYFVGMISMRNDGAQVPKLVSKYMGNGMNKVYSVIIWILMLLTGVVFIYTPGDLIVNDILGMDVNSSIIWIVYAIILIYYVVSTIFPIDQIIGRIYPAFGAVLIISAIGVFIGILRDGGANLYNITNTGLLFSTHPEGQRFIPVFFITVACGIMSGFHGSQATLISRTVEKENQGRGVFYNMMLAEGFIAMIWAAGAMILFNRGTDVSTGATAMVGIISREFMGTVGGLFAIAGVIVLPITSGDTAFRALRLMIAEQFNIDQKSPQKRVTLSLVIFIPALVILFFAKSNANGFNLLWRYFGFTNQLVAVFALAMITVYLKTHNKLYWISLIPALFYTFIVSSYIFHAPIGFGLEARFGLDPLSYTISYPLAAVCVVLFYLLINKIAKNRQESILVADKLK</sequence>
<feature type="transmembrane region" description="Helical" evidence="7">
    <location>
        <begin position="362"/>
        <end position="380"/>
    </location>
</feature>
<feature type="transmembrane region" description="Helical" evidence="7">
    <location>
        <begin position="163"/>
        <end position="182"/>
    </location>
</feature>
<evidence type="ECO:0000256" key="2">
    <source>
        <dbReference type="ARBA" id="ARBA00007755"/>
    </source>
</evidence>
<dbReference type="PANTHER" id="PTHR30252">
    <property type="entry name" value="INNER MEMBRANE PEPTIDE TRANSPORTER"/>
    <property type="match status" value="1"/>
</dbReference>
<dbReference type="RefSeq" id="WP_127724156.1">
    <property type="nucleotide sequence ID" value="NZ_RLIH01000004.1"/>
</dbReference>
<dbReference type="GO" id="GO:0005886">
    <property type="term" value="C:plasma membrane"/>
    <property type="evidence" value="ECO:0007669"/>
    <property type="project" value="UniProtKB-SubCell"/>
</dbReference>
<evidence type="ECO:0000256" key="4">
    <source>
        <dbReference type="ARBA" id="ARBA00022692"/>
    </source>
</evidence>
<gene>
    <name evidence="9" type="ORF">EF514_04225</name>
</gene>
<proteinExistence type="inferred from homology"/>